<sequence length="257" mass="28317">MNIFVLMKRTFDTEEKISIVDGKVNEEGAEFIINPYDEYAIEEAIQVRDKHGGEVTVVTVGNEDAEKELRTALAMGCDKAVLINIEEDVEEQDQYTTAKVLAEYLKDKNPDLILAGNVAIDGGSGQVGPRVAELLGIPYVTTITKLDIDGDKVTIVRDVEGDEEVIETSLPLLVTAQQGLNEPRYPSLPGIMKAKKKPLDELELDDLDLDEDDVAAKTKTIEIFLPPKREAGKILQGEIADQVKELVQLLRSEAKVV</sequence>
<dbReference type="InterPro" id="IPR014729">
    <property type="entry name" value="Rossmann-like_a/b/a_fold"/>
</dbReference>
<evidence type="ECO:0000256" key="3">
    <source>
        <dbReference type="ARBA" id="ARBA00016797"/>
    </source>
</evidence>
<evidence type="ECO:0000256" key="4">
    <source>
        <dbReference type="ARBA" id="ARBA00022448"/>
    </source>
</evidence>
<evidence type="ECO:0000313" key="10">
    <source>
        <dbReference type="EMBL" id="KYD30825.1"/>
    </source>
</evidence>
<comment type="cofactor">
    <cofactor evidence="8">
        <name>AMP</name>
        <dbReference type="ChEBI" id="CHEBI:456215"/>
    </cofactor>
</comment>
<dbReference type="PANTHER" id="PTHR21294:SF8">
    <property type="entry name" value="ELECTRON TRANSFER FLAVOPROTEIN SUBUNIT BETA"/>
    <property type="match status" value="1"/>
</dbReference>
<dbReference type="GO" id="GO:0046395">
    <property type="term" value="P:carboxylic acid catabolic process"/>
    <property type="evidence" value="ECO:0007669"/>
    <property type="project" value="UniProtKB-ARBA"/>
</dbReference>
<dbReference type="InterPro" id="IPR014730">
    <property type="entry name" value="ETF_a/b_N"/>
</dbReference>
<feature type="domain" description="Electron transfer flavoprotein alpha/beta-subunit N-terminal" evidence="9">
    <location>
        <begin position="21"/>
        <end position="211"/>
    </location>
</feature>
<dbReference type="InterPro" id="IPR033948">
    <property type="entry name" value="ETF_beta_N"/>
</dbReference>
<dbReference type="Proteomes" id="UP000075324">
    <property type="component" value="Unassembled WGS sequence"/>
</dbReference>
<keyword evidence="4" id="KW-0813">Transport</keyword>
<comment type="similarity">
    <text evidence="1">Belongs to the ETF beta-subunit/FixA family.</text>
</comment>
<dbReference type="AlphaFoldDB" id="A0A150N294"/>
<dbReference type="PANTHER" id="PTHR21294">
    <property type="entry name" value="ELECTRON TRANSFER FLAVOPROTEIN BETA-SUBUNIT"/>
    <property type="match status" value="1"/>
</dbReference>
<dbReference type="PROSITE" id="PS01065">
    <property type="entry name" value="ETF_BETA"/>
    <property type="match status" value="1"/>
</dbReference>
<dbReference type="GO" id="GO:0009055">
    <property type="term" value="F:electron transfer activity"/>
    <property type="evidence" value="ECO:0007669"/>
    <property type="project" value="InterPro"/>
</dbReference>
<evidence type="ECO:0000256" key="7">
    <source>
        <dbReference type="ARBA" id="ARBA00042002"/>
    </source>
</evidence>
<name>A0A150N294_9BACL</name>
<proteinExistence type="inferred from homology"/>
<comment type="function">
    <text evidence="6">The electron transfer flavoprotein serves as a specific electron acceptor for other dehydrogenases. It transfers the electrons to the main respiratory chain via ETF-ubiquinone oxidoreductase (ETF dehydrogenase).</text>
</comment>
<gene>
    <name evidence="10" type="ORF">B4110_2778</name>
</gene>
<evidence type="ECO:0000256" key="5">
    <source>
        <dbReference type="ARBA" id="ARBA00022982"/>
    </source>
</evidence>
<evidence type="ECO:0000256" key="2">
    <source>
        <dbReference type="ARBA" id="ARBA00011355"/>
    </source>
</evidence>
<dbReference type="InterPro" id="IPR012255">
    <property type="entry name" value="ETF_b"/>
</dbReference>
<comment type="caution">
    <text evidence="10">The sequence shown here is derived from an EMBL/GenBank/DDBJ whole genome shotgun (WGS) entry which is preliminary data.</text>
</comment>
<organism evidence="10 11">
    <name type="scientific">Parageobacillus toebii</name>
    <dbReference type="NCBI Taxonomy" id="153151"/>
    <lineage>
        <taxon>Bacteria</taxon>
        <taxon>Bacillati</taxon>
        <taxon>Bacillota</taxon>
        <taxon>Bacilli</taxon>
        <taxon>Bacillales</taxon>
        <taxon>Anoxybacillaceae</taxon>
        <taxon>Parageobacillus</taxon>
    </lineage>
</organism>
<comment type="subunit">
    <text evidence="2">Heterodimer of an alpha and a beta subunit.</text>
</comment>
<keyword evidence="5" id="KW-0249">Electron transport</keyword>
<evidence type="ECO:0000313" key="11">
    <source>
        <dbReference type="Proteomes" id="UP000075324"/>
    </source>
</evidence>
<dbReference type="SMART" id="SM00893">
    <property type="entry name" value="ETF"/>
    <property type="match status" value="1"/>
</dbReference>
<accession>A0A150N294</accession>
<evidence type="ECO:0000256" key="6">
    <source>
        <dbReference type="ARBA" id="ARBA00025649"/>
    </source>
</evidence>
<evidence type="ECO:0000259" key="9">
    <source>
        <dbReference type="SMART" id="SM00893"/>
    </source>
</evidence>
<dbReference type="Pfam" id="PF01012">
    <property type="entry name" value="ETF"/>
    <property type="match status" value="1"/>
</dbReference>
<dbReference type="EMBL" id="LQYW01000045">
    <property type="protein sequence ID" value="KYD30825.1"/>
    <property type="molecule type" value="Genomic_DNA"/>
</dbReference>
<dbReference type="FunFam" id="3.40.50.620:FF:000011">
    <property type="entry name" value="Electron transfer flavoprotein subunit beta"/>
    <property type="match status" value="1"/>
</dbReference>
<dbReference type="PATRIC" id="fig|153151.4.peg.2783"/>
<reference evidence="10 11" key="1">
    <citation type="submission" date="2016-01" db="EMBL/GenBank/DDBJ databases">
        <title>Draft Genome Sequences of Seven Thermophilic Sporeformers Isolated from Foods.</title>
        <authorList>
            <person name="Berendsen E.M."/>
            <person name="Wells-Bennik M.H."/>
            <person name="Krawcyk A.O."/>
            <person name="De Jong A."/>
            <person name="Holsappel S."/>
            <person name="Eijlander R.T."/>
            <person name="Kuipers O.P."/>
        </authorList>
    </citation>
    <scope>NUCLEOTIDE SEQUENCE [LARGE SCALE GENOMIC DNA]</scope>
    <source>
        <strain evidence="10 11">B4110</strain>
    </source>
</reference>
<dbReference type="GO" id="GO:0005829">
    <property type="term" value="C:cytosol"/>
    <property type="evidence" value="ECO:0007669"/>
    <property type="project" value="TreeGrafter"/>
</dbReference>
<dbReference type="PIRSF" id="PIRSF000090">
    <property type="entry name" value="Beta-ETF"/>
    <property type="match status" value="1"/>
</dbReference>
<dbReference type="InterPro" id="IPR000049">
    <property type="entry name" value="ET-Flavoprotein_bsu_CS"/>
</dbReference>
<evidence type="ECO:0000256" key="8">
    <source>
        <dbReference type="ARBA" id="ARBA00049933"/>
    </source>
</evidence>
<dbReference type="RefSeq" id="WP_062677857.1">
    <property type="nucleotide sequence ID" value="NZ_LQYW01000045.1"/>
</dbReference>
<dbReference type="CDD" id="cd01714">
    <property type="entry name" value="ETF_beta"/>
    <property type="match status" value="1"/>
</dbReference>
<dbReference type="Gene3D" id="3.40.50.620">
    <property type="entry name" value="HUPs"/>
    <property type="match status" value="1"/>
</dbReference>
<evidence type="ECO:0000256" key="1">
    <source>
        <dbReference type="ARBA" id="ARBA00007557"/>
    </source>
</evidence>
<dbReference type="SUPFAM" id="SSF52402">
    <property type="entry name" value="Adenine nucleotide alpha hydrolases-like"/>
    <property type="match status" value="1"/>
</dbReference>
<protein>
    <recommendedName>
        <fullName evidence="3">Electron transfer flavoprotein subunit beta</fullName>
    </recommendedName>
    <alternativeName>
        <fullName evidence="7">Electron transfer flavoprotein small subunit</fullName>
    </alternativeName>
</protein>